<comment type="caution">
    <text evidence="3">The sequence shown here is derived from an EMBL/GenBank/DDBJ whole genome shotgun (WGS) entry which is preliminary data.</text>
</comment>
<organism evidence="3 4">
    <name type="scientific">Perkinsus olseni</name>
    <name type="common">Perkinsus atlanticus</name>
    <dbReference type="NCBI Taxonomy" id="32597"/>
    <lineage>
        <taxon>Eukaryota</taxon>
        <taxon>Sar</taxon>
        <taxon>Alveolata</taxon>
        <taxon>Perkinsozoa</taxon>
        <taxon>Perkinsea</taxon>
        <taxon>Perkinsida</taxon>
        <taxon>Perkinsidae</taxon>
        <taxon>Perkinsus</taxon>
    </lineage>
</organism>
<comment type="similarity">
    <text evidence="1">Belongs to the PAL/histidase family.</text>
</comment>
<dbReference type="AlphaFoldDB" id="A0A7J6N5Z0"/>
<dbReference type="OrthoDB" id="10051290at2759"/>
<evidence type="ECO:0000256" key="1">
    <source>
        <dbReference type="ARBA" id="ARBA00007238"/>
    </source>
</evidence>
<evidence type="ECO:0000313" key="4">
    <source>
        <dbReference type="Proteomes" id="UP000541610"/>
    </source>
</evidence>
<dbReference type="InterPro" id="IPR008948">
    <property type="entry name" value="L-Aspartase-like"/>
</dbReference>
<evidence type="ECO:0000256" key="2">
    <source>
        <dbReference type="ARBA" id="ARBA00023239"/>
    </source>
</evidence>
<reference evidence="3 4" key="1">
    <citation type="submission" date="2020-04" db="EMBL/GenBank/DDBJ databases">
        <title>Perkinsus olseni comparative genomics.</title>
        <authorList>
            <person name="Bogema D.R."/>
        </authorList>
    </citation>
    <scope>NUCLEOTIDE SEQUENCE [LARGE SCALE GENOMIC DNA]</scope>
    <source>
        <strain evidence="3">00978-12</strain>
    </source>
</reference>
<dbReference type="Pfam" id="PF00221">
    <property type="entry name" value="Lyase_aromatic"/>
    <property type="match status" value="1"/>
</dbReference>
<dbReference type="FunFam" id="1.10.275.10:FF:000005">
    <property type="entry name" value="Histidine ammonia-lyase"/>
    <property type="match status" value="1"/>
</dbReference>
<evidence type="ECO:0000313" key="3">
    <source>
        <dbReference type="EMBL" id="KAF4679144.1"/>
    </source>
</evidence>
<dbReference type="PANTHER" id="PTHR10362">
    <property type="entry name" value="HISTIDINE AMMONIA-LYASE"/>
    <property type="match status" value="1"/>
</dbReference>
<gene>
    <name evidence="3" type="ORF">FOZ60_015417</name>
</gene>
<evidence type="ECO:0008006" key="5">
    <source>
        <dbReference type="Google" id="ProtNLM"/>
    </source>
</evidence>
<protein>
    <recommendedName>
        <fullName evidence="5">Histidine ammonia-lyase</fullName>
    </recommendedName>
</protein>
<accession>A0A7J6N5Z0</accession>
<dbReference type="InterPro" id="IPR024083">
    <property type="entry name" value="Fumarase/histidase_N"/>
</dbReference>
<dbReference type="EMBL" id="JABANP010000777">
    <property type="protein sequence ID" value="KAF4679144.1"/>
    <property type="molecule type" value="Genomic_DNA"/>
</dbReference>
<sequence length="536" mass="57854">MLILKFFYGGERYRRRLDVMKDASNMYYSDVVAFVVEAWPRLGGQAEIQTTYENSFGDLHLLTEHSLRDALAIAGEADAADKTGCANDTAATPVLCASRGRNATPSTGASFSVRKMHLDDFDSSPAKKIATPFNVTSRADPSGETRTGGDKDTCEPAAMEWHGRLHPSKVYRFLSISATAAKRNKKDNATGANVVQARPPENYRLYRLDRGGDGVAGVPNRAPERTSPGYETAVALSSESDAQICVLDGHSLACEKLMELSKGIVELTLSPAAWDKVNRGRHVIDQILDKNEVAYGINTGFGMFSDVIVAPDQLSQLQVNLIRSHAAGVGPPLSRERARMLLALRVNVIACGHSGARPETVEKMLAAFNEDCLSVVPCQGTVGASGDLAPLAHLCQGLLGEGLMWEPQSTDPKPAGEVHRRHGLEPLELGLKEGLALINGTRLISSLGCEAVMRSINVARCADVTCAITLEALMALITLAVVDSIRNELPLPHCGQNLVASRIRGLLEPEKPSDLFDSHRYSGKVKDAYTLRCVPQ</sequence>
<keyword evidence="2" id="KW-0456">Lyase</keyword>
<dbReference type="GO" id="GO:0016829">
    <property type="term" value="F:lyase activity"/>
    <property type="evidence" value="ECO:0007669"/>
    <property type="project" value="UniProtKB-KW"/>
</dbReference>
<dbReference type="SUPFAM" id="SSF48557">
    <property type="entry name" value="L-aspartase-like"/>
    <property type="match status" value="1"/>
</dbReference>
<dbReference type="Gene3D" id="1.20.200.10">
    <property type="entry name" value="Fumarase/aspartase (Central domain)"/>
    <property type="match status" value="1"/>
</dbReference>
<dbReference type="InterPro" id="IPR001106">
    <property type="entry name" value="Aromatic_Lyase"/>
</dbReference>
<dbReference type="Proteomes" id="UP000541610">
    <property type="component" value="Unassembled WGS sequence"/>
</dbReference>
<name>A0A7J6N5Z0_PEROL</name>
<proteinExistence type="inferred from homology"/>
<dbReference type="Gene3D" id="1.10.275.10">
    <property type="entry name" value="Fumarase/aspartase (N-terminal domain)"/>
    <property type="match status" value="1"/>
</dbReference>